<evidence type="ECO:0000313" key="7">
    <source>
        <dbReference type="EMBL" id="GFH17913.1"/>
    </source>
</evidence>
<dbReference type="GO" id="GO:0042391">
    <property type="term" value="P:regulation of membrane potential"/>
    <property type="evidence" value="ECO:0007669"/>
    <property type="project" value="TreeGrafter"/>
</dbReference>
<dbReference type="Gene3D" id="1.10.287.70">
    <property type="match status" value="1"/>
</dbReference>
<feature type="domain" description="Ion transport" evidence="6">
    <location>
        <begin position="70"/>
        <end position="305"/>
    </location>
</feature>
<name>A0A699Z5U0_HAELA</name>
<organism evidence="7 8">
    <name type="scientific">Haematococcus lacustris</name>
    <name type="common">Green alga</name>
    <name type="synonym">Haematococcus pluvialis</name>
    <dbReference type="NCBI Taxonomy" id="44745"/>
    <lineage>
        <taxon>Eukaryota</taxon>
        <taxon>Viridiplantae</taxon>
        <taxon>Chlorophyta</taxon>
        <taxon>core chlorophytes</taxon>
        <taxon>Chlorophyceae</taxon>
        <taxon>CS clade</taxon>
        <taxon>Chlamydomonadales</taxon>
        <taxon>Haematococcaceae</taxon>
        <taxon>Haematococcus</taxon>
    </lineage>
</organism>
<accession>A0A699Z5U0</accession>
<evidence type="ECO:0000256" key="1">
    <source>
        <dbReference type="ARBA" id="ARBA00004141"/>
    </source>
</evidence>
<keyword evidence="3 5" id="KW-1133">Transmembrane helix</keyword>
<evidence type="ECO:0000256" key="2">
    <source>
        <dbReference type="ARBA" id="ARBA00022692"/>
    </source>
</evidence>
<dbReference type="FunFam" id="1.10.287.70:FF:000123">
    <property type="entry name" value="Potassium channel KAT3"/>
    <property type="match status" value="1"/>
</dbReference>
<keyword evidence="8" id="KW-1185">Reference proteome</keyword>
<feature type="transmembrane region" description="Helical" evidence="5">
    <location>
        <begin position="106"/>
        <end position="130"/>
    </location>
</feature>
<dbReference type="GO" id="GO:0005886">
    <property type="term" value="C:plasma membrane"/>
    <property type="evidence" value="ECO:0007669"/>
    <property type="project" value="TreeGrafter"/>
</dbReference>
<feature type="transmembrane region" description="Helical" evidence="5">
    <location>
        <begin position="151"/>
        <end position="173"/>
    </location>
</feature>
<dbReference type="EMBL" id="BLLF01001221">
    <property type="protein sequence ID" value="GFH17913.1"/>
    <property type="molecule type" value="Genomic_DNA"/>
</dbReference>
<dbReference type="SUPFAM" id="SSF81324">
    <property type="entry name" value="Voltage-gated potassium channels"/>
    <property type="match status" value="1"/>
</dbReference>
<dbReference type="InterPro" id="IPR005821">
    <property type="entry name" value="Ion_trans_dom"/>
</dbReference>
<evidence type="ECO:0000256" key="3">
    <source>
        <dbReference type="ARBA" id="ARBA00022989"/>
    </source>
</evidence>
<dbReference type="Proteomes" id="UP000485058">
    <property type="component" value="Unassembled WGS sequence"/>
</dbReference>
<feature type="transmembrane region" description="Helical" evidence="5">
    <location>
        <begin position="217"/>
        <end position="238"/>
    </location>
</feature>
<protein>
    <submittedName>
        <fullName evidence="7">Cyclic nucleotide-binding domain-containing protein</fullName>
    </submittedName>
</protein>
<evidence type="ECO:0000259" key="6">
    <source>
        <dbReference type="Pfam" id="PF00520"/>
    </source>
</evidence>
<evidence type="ECO:0000256" key="4">
    <source>
        <dbReference type="ARBA" id="ARBA00023136"/>
    </source>
</evidence>
<keyword evidence="4 5" id="KW-0472">Membrane</keyword>
<dbReference type="GO" id="GO:0005249">
    <property type="term" value="F:voltage-gated potassium channel activity"/>
    <property type="evidence" value="ECO:0007669"/>
    <property type="project" value="TreeGrafter"/>
</dbReference>
<keyword evidence="2 5" id="KW-0812">Transmembrane</keyword>
<comment type="subcellular location">
    <subcellularLocation>
        <location evidence="1">Membrane</location>
        <topology evidence="1">Multi-pass membrane protein</topology>
    </subcellularLocation>
</comment>
<reference evidence="7 8" key="1">
    <citation type="submission" date="2020-02" db="EMBL/GenBank/DDBJ databases">
        <title>Draft genome sequence of Haematococcus lacustris strain NIES-144.</title>
        <authorList>
            <person name="Morimoto D."/>
            <person name="Nakagawa S."/>
            <person name="Yoshida T."/>
            <person name="Sawayama S."/>
        </authorList>
    </citation>
    <scope>NUCLEOTIDE SEQUENCE [LARGE SCALE GENOMIC DNA]</scope>
    <source>
        <strain evidence="7 8">NIES-144</strain>
    </source>
</reference>
<evidence type="ECO:0000256" key="5">
    <source>
        <dbReference type="SAM" id="Phobius"/>
    </source>
</evidence>
<evidence type="ECO:0000313" key="8">
    <source>
        <dbReference type="Proteomes" id="UP000485058"/>
    </source>
</evidence>
<dbReference type="PANTHER" id="PTHR10217:SF435">
    <property type="entry name" value="POTASSIUM VOLTAGE-GATED CHANNEL PROTEIN EAG"/>
    <property type="match status" value="1"/>
</dbReference>
<feature type="transmembrane region" description="Helical" evidence="5">
    <location>
        <begin position="73"/>
        <end position="94"/>
    </location>
</feature>
<dbReference type="AlphaFoldDB" id="A0A699Z5U0"/>
<dbReference type="Pfam" id="PF00520">
    <property type="entry name" value="Ion_trans"/>
    <property type="match status" value="1"/>
</dbReference>
<comment type="caution">
    <text evidence="7">The sequence shown here is derived from an EMBL/GenBank/DDBJ whole genome shotgun (WGS) entry which is preliminary data.</text>
</comment>
<sequence>MGKAGNGLVEGSSAVPIPYQGSSLYVRGGFPQEHELMLGDEDDPDRPLTRWDKLYLLAFGLINPEGRTKWDMFILLLLLWVCFASPLIICFGLGMGLHTGGTDRVVLIIELVVDGCFVLDILLNFRTAYLDSVGNLVSDRRRIARHYMRSWFVLDLVSVVPFDILTEGALSFLSMLKLLRVMRVGKVVRMMRVYRLLRVSRLPRILEKVEQYLDKGILQLAMFALSVGLLAHLSACIFHYMSLLTFYLEDSWAGTWVEAQGLVGADLAHRYLNSLYWAFTTVATVGYGDITPKNQKEKVLAIFVMCR</sequence>
<proteinExistence type="predicted"/>
<dbReference type="InterPro" id="IPR050818">
    <property type="entry name" value="KCNH_animal-type"/>
</dbReference>
<gene>
    <name evidence="7" type="ORF">HaLaN_14637</name>
</gene>
<dbReference type="PANTHER" id="PTHR10217">
    <property type="entry name" value="VOLTAGE AND LIGAND GATED POTASSIUM CHANNEL"/>
    <property type="match status" value="1"/>
</dbReference>